<dbReference type="Proteomes" id="UP001157439">
    <property type="component" value="Unassembled WGS sequence"/>
</dbReference>
<reference evidence="2 4" key="1">
    <citation type="journal article" date="2014" name="Int. J. Syst. Evol. Microbiol.">
        <title>Complete genome sequence of Corynebacterium casei LMG S-19264T (=DSM 44701T), isolated from a smear-ripened cheese.</title>
        <authorList>
            <consortium name="US DOE Joint Genome Institute (JGI-PGF)"/>
            <person name="Walter F."/>
            <person name="Albersmeier A."/>
            <person name="Kalinowski J."/>
            <person name="Ruckert C."/>
        </authorList>
    </citation>
    <scope>NUCLEOTIDE SEQUENCE [LARGE SCALE GENOMIC DNA]</scope>
    <source>
        <strain evidence="2 4">NBRC 112785</strain>
    </source>
</reference>
<dbReference type="EMBL" id="BSPO01000003">
    <property type="protein sequence ID" value="GLS83841.1"/>
    <property type="molecule type" value="Genomic_DNA"/>
</dbReference>
<accession>A0AA37WZE8</accession>
<dbReference type="InterPro" id="IPR007607">
    <property type="entry name" value="BacA/B"/>
</dbReference>
<evidence type="ECO:0000256" key="1">
    <source>
        <dbReference type="ARBA" id="ARBA00044755"/>
    </source>
</evidence>
<comment type="caution">
    <text evidence="2">The sequence shown here is derived from an EMBL/GenBank/DDBJ whole genome shotgun (WGS) entry which is preliminary data.</text>
</comment>
<keyword evidence="4" id="KW-1185">Reference proteome</keyword>
<evidence type="ECO:0000313" key="4">
    <source>
        <dbReference type="Proteomes" id="UP001157439"/>
    </source>
</evidence>
<dbReference type="PANTHER" id="PTHR35024">
    <property type="entry name" value="HYPOTHETICAL CYTOSOLIC PROTEIN"/>
    <property type="match status" value="1"/>
</dbReference>
<dbReference type="RefSeq" id="WP_095498537.1">
    <property type="nucleotide sequence ID" value="NZ_BSPO01000003.1"/>
</dbReference>
<comment type="similarity">
    <text evidence="1">Belongs to the bactofilin family.</text>
</comment>
<sequence length="133" mass="14499">MFSKKKPGQLTYLAPGCELQGQLHFDGNTLVGGQVSGQVHSQADIEVEKSGELTGQIQCKALKISGKVEGSVHCQQLIIDQTGTLDGEVYCETIEIFQGGQFIGHRLKQQPDWVKSASQDEILELHHEPAEAV</sequence>
<evidence type="ECO:0000313" key="3">
    <source>
        <dbReference type="EMBL" id="GLS83968.1"/>
    </source>
</evidence>
<protein>
    <submittedName>
        <fullName evidence="2">DUF583 domain-containing protein</fullName>
    </submittedName>
</protein>
<dbReference type="AlphaFoldDB" id="A0AA37WZE8"/>
<organism evidence="2 4">
    <name type="scientific">Paraferrimonas haliotis</name>
    <dbReference type="NCBI Taxonomy" id="2013866"/>
    <lineage>
        <taxon>Bacteria</taxon>
        <taxon>Pseudomonadati</taxon>
        <taxon>Pseudomonadota</taxon>
        <taxon>Gammaproteobacteria</taxon>
        <taxon>Alteromonadales</taxon>
        <taxon>Ferrimonadaceae</taxon>
        <taxon>Paraferrimonas</taxon>
    </lineage>
</organism>
<reference evidence="2" key="2">
    <citation type="submission" date="2023-01" db="EMBL/GenBank/DDBJ databases">
        <title>Draft genome sequence of Paraferrimonas haliotis strain NBRC 112785.</title>
        <authorList>
            <person name="Sun Q."/>
            <person name="Mori K."/>
        </authorList>
    </citation>
    <scope>NUCLEOTIDE SEQUENCE</scope>
    <source>
        <strain evidence="2">NBRC 112785</strain>
    </source>
</reference>
<evidence type="ECO:0000313" key="2">
    <source>
        <dbReference type="EMBL" id="GLS83841.1"/>
    </source>
</evidence>
<proteinExistence type="inferred from homology"/>
<dbReference type="EMBL" id="BSPO01000003">
    <property type="protein sequence ID" value="GLS83968.1"/>
    <property type="molecule type" value="Genomic_DNA"/>
</dbReference>
<dbReference type="Pfam" id="PF04519">
    <property type="entry name" value="Bactofilin"/>
    <property type="match status" value="1"/>
</dbReference>
<name>A0AA37WZE8_9GAMM</name>
<gene>
    <name evidence="2" type="ORF">GCM10007894_18180</name>
    <name evidence="3" type="ORF">GCM10007894_19450</name>
</gene>
<dbReference type="PANTHER" id="PTHR35024:SF4">
    <property type="entry name" value="POLYMER-FORMING CYTOSKELETAL PROTEIN"/>
    <property type="match status" value="1"/>
</dbReference>